<organism evidence="9 10">
    <name type="scientific">Popillia japonica</name>
    <name type="common">Japanese beetle</name>
    <dbReference type="NCBI Taxonomy" id="7064"/>
    <lineage>
        <taxon>Eukaryota</taxon>
        <taxon>Metazoa</taxon>
        <taxon>Ecdysozoa</taxon>
        <taxon>Arthropoda</taxon>
        <taxon>Hexapoda</taxon>
        <taxon>Insecta</taxon>
        <taxon>Pterygota</taxon>
        <taxon>Neoptera</taxon>
        <taxon>Endopterygota</taxon>
        <taxon>Coleoptera</taxon>
        <taxon>Polyphaga</taxon>
        <taxon>Scarabaeiformia</taxon>
        <taxon>Scarabaeidae</taxon>
        <taxon>Rutelinae</taxon>
        <taxon>Popillia</taxon>
    </lineage>
</organism>
<feature type="binding site" evidence="6">
    <location>
        <position position="53"/>
    </location>
    <ligand>
        <name>Zn(2+)</name>
        <dbReference type="ChEBI" id="CHEBI:29105"/>
    </ligand>
</feature>
<keyword evidence="3 5" id="KW-0863">Zinc-finger</keyword>
<feature type="binding site" evidence="6">
    <location>
        <position position="56"/>
    </location>
    <ligand>
        <name>Zn(2+)</name>
        <dbReference type="ChEBI" id="CHEBI:29105"/>
    </ligand>
</feature>
<dbReference type="PROSITE" id="PS50157">
    <property type="entry name" value="ZINC_FINGER_C2H2_2"/>
    <property type="match status" value="2"/>
</dbReference>
<evidence type="ECO:0000256" key="6">
    <source>
        <dbReference type="PROSITE-ProRule" id="PRU01263"/>
    </source>
</evidence>
<dbReference type="GO" id="GO:0043565">
    <property type="term" value="F:sequence-specific DNA binding"/>
    <property type="evidence" value="ECO:0007669"/>
    <property type="project" value="TreeGrafter"/>
</dbReference>
<keyword evidence="1 6" id="KW-0479">Metal-binding</keyword>
<dbReference type="FunFam" id="3.30.160.60:FF:000100">
    <property type="entry name" value="Zinc finger 45-like"/>
    <property type="match status" value="1"/>
</dbReference>
<evidence type="ECO:0000313" key="9">
    <source>
        <dbReference type="EMBL" id="KAK9732174.1"/>
    </source>
</evidence>
<evidence type="ECO:0000313" key="10">
    <source>
        <dbReference type="Proteomes" id="UP001458880"/>
    </source>
</evidence>
<feature type="domain" description="ZAD" evidence="8">
    <location>
        <begin position="6"/>
        <end position="80"/>
    </location>
</feature>
<feature type="domain" description="C2H2-type" evidence="7">
    <location>
        <begin position="292"/>
        <end position="319"/>
    </location>
</feature>
<dbReference type="PROSITE" id="PS51915">
    <property type="entry name" value="ZAD"/>
    <property type="match status" value="1"/>
</dbReference>
<keyword evidence="4 6" id="KW-0862">Zinc</keyword>
<accession>A0AAW1LFF8</accession>
<feature type="binding site" evidence="6">
    <location>
        <position position="11"/>
    </location>
    <ligand>
        <name>Zn(2+)</name>
        <dbReference type="ChEBI" id="CHEBI:29105"/>
    </ligand>
</feature>
<dbReference type="Pfam" id="PF00096">
    <property type="entry name" value="zf-C2H2"/>
    <property type="match status" value="2"/>
</dbReference>
<comment type="caution">
    <text evidence="9">The sequence shown here is derived from an EMBL/GenBank/DDBJ whole genome shotgun (WGS) entry which is preliminary data.</text>
</comment>
<dbReference type="GO" id="GO:0008270">
    <property type="term" value="F:zinc ion binding"/>
    <property type="evidence" value="ECO:0007669"/>
    <property type="project" value="UniProtKB-UniRule"/>
</dbReference>
<dbReference type="SUPFAM" id="SSF57667">
    <property type="entry name" value="beta-beta-alpha zinc fingers"/>
    <property type="match status" value="1"/>
</dbReference>
<gene>
    <name evidence="9" type="ORF">QE152_g13013</name>
</gene>
<evidence type="ECO:0000256" key="1">
    <source>
        <dbReference type="ARBA" id="ARBA00022723"/>
    </source>
</evidence>
<dbReference type="InterPro" id="IPR012934">
    <property type="entry name" value="Znf_AD"/>
</dbReference>
<dbReference type="SMART" id="SM00868">
    <property type="entry name" value="zf-AD"/>
    <property type="match status" value="1"/>
</dbReference>
<reference evidence="9 10" key="1">
    <citation type="journal article" date="2024" name="BMC Genomics">
        <title>De novo assembly and annotation of Popillia japonica's genome with initial clues to its potential as an invasive pest.</title>
        <authorList>
            <person name="Cucini C."/>
            <person name="Boschi S."/>
            <person name="Funari R."/>
            <person name="Cardaioli E."/>
            <person name="Iannotti N."/>
            <person name="Marturano G."/>
            <person name="Paoli F."/>
            <person name="Bruttini M."/>
            <person name="Carapelli A."/>
            <person name="Frati F."/>
            <person name="Nardi F."/>
        </authorList>
    </citation>
    <scope>NUCLEOTIDE SEQUENCE [LARGE SCALE GENOMIC DNA]</scope>
    <source>
        <strain evidence="9">DMR45628</strain>
    </source>
</reference>
<evidence type="ECO:0000256" key="2">
    <source>
        <dbReference type="ARBA" id="ARBA00022737"/>
    </source>
</evidence>
<dbReference type="SMART" id="SM00355">
    <property type="entry name" value="ZnF_C2H2"/>
    <property type="match status" value="2"/>
</dbReference>
<dbReference type="PROSITE" id="PS00028">
    <property type="entry name" value="ZINC_FINGER_C2H2_1"/>
    <property type="match status" value="2"/>
</dbReference>
<dbReference type="PANTHER" id="PTHR24408:SF58">
    <property type="entry name" value="TRANSCRIPTION FACTOR (TFIIIA), PUTATIVE (AFU_ORTHOLOGUE AFUA_1G05150)-RELATED"/>
    <property type="match status" value="1"/>
</dbReference>
<dbReference type="GO" id="GO:0000981">
    <property type="term" value="F:DNA-binding transcription factor activity, RNA polymerase II-specific"/>
    <property type="evidence" value="ECO:0007669"/>
    <property type="project" value="TreeGrafter"/>
</dbReference>
<evidence type="ECO:0000256" key="4">
    <source>
        <dbReference type="ARBA" id="ARBA00022833"/>
    </source>
</evidence>
<keyword evidence="10" id="KW-1185">Reference proteome</keyword>
<dbReference type="GO" id="GO:0005634">
    <property type="term" value="C:nucleus"/>
    <property type="evidence" value="ECO:0007669"/>
    <property type="project" value="InterPro"/>
</dbReference>
<feature type="binding site" evidence="6">
    <location>
        <position position="8"/>
    </location>
    <ligand>
        <name>Zn(2+)</name>
        <dbReference type="ChEBI" id="CHEBI:29105"/>
    </ligand>
</feature>
<evidence type="ECO:0000256" key="3">
    <source>
        <dbReference type="ARBA" id="ARBA00022771"/>
    </source>
</evidence>
<proteinExistence type="predicted"/>
<dbReference type="SUPFAM" id="SSF57716">
    <property type="entry name" value="Glucocorticoid receptor-like (DNA-binding domain)"/>
    <property type="match status" value="1"/>
</dbReference>
<dbReference type="Gene3D" id="3.30.160.60">
    <property type="entry name" value="Classic Zinc Finger"/>
    <property type="match status" value="2"/>
</dbReference>
<dbReference type="PANTHER" id="PTHR24408">
    <property type="entry name" value="ZINC FINGER PROTEIN"/>
    <property type="match status" value="1"/>
</dbReference>
<name>A0AAW1LFF8_POPJA</name>
<evidence type="ECO:0000259" key="7">
    <source>
        <dbReference type="PROSITE" id="PS50157"/>
    </source>
</evidence>
<dbReference type="EMBL" id="JASPKY010000121">
    <property type="protein sequence ID" value="KAK9732174.1"/>
    <property type="molecule type" value="Genomic_DNA"/>
</dbReference>
<dbReference type="AlphaFoldDB" id="A0AAW1LFF8"/>
<dbReference type="FunFam" id="3.30.160.60:FF:000110">
    <property type="entry name" value="Zinc finger protein-like"/>
    <property type="match status" value="1"/>
</dbReference>
<dbReference type="InterPro" id="IPR036236">
    <property type="entry name" value="Znf_C2H2_sf"/>
</dbReference>
<dbReference type="Proteomes" id="UP001458880">
    <property type="component" value="Unassembled WGS sequence"/>
</dbReference>
<protein>
    <submittedName>
        <fullName evidence="9">Zinc-finger associated domain (Zf-AD)</fullName>
    </submittedName>
</protein>
<dbReference type="InterPro" id="IPR013087">
    <property type="entry name" value="Znf_C2H2_type"/>
</dbReference>
<dbReference type="Gene3D" id="3.40.1800.20">
    <property type="match status" value="1"/>
</dbReference>
<dbReference type="Pfam" id="PF07776">
    <property type="entry name" value="zf-AD"/>
    <property type="match status" value="1"/>
</dbReference>
<evidence type="ECO:0000256" key="5">
    <source>
        <dbReference type="PROSITE-ProRule" id="PRU00042"/>
    </source>
</evidence>
<feature type="domain" description="C2H2-type" evidence="7">
    <location>
        <begin position="320"/>
        <end position="343"/>
    </location>
</feature>
<evidence type="ECO:0000259" key="8">
    <source>
        <dbReference type="PROSITE" id="PS51915"/>
    </source>
</evidence>
<sequence length="525" mass="60829">MVWTRHLCRICAQIGDACYPIFDSSSGRNIEMKMQKCFSFIVFTDDYKPKEICNCCYMKLNDLYEFIEMCYTSNNKFETMVFSSNQGLWLEKQTQSYDGCHLNGVIVNSKNNLDGHLDSNVVMVVDYENPLQLNQATTEPGCLNTSYNNTDLVMRTGDISKQKSEIVNFKTCLNTSYNNTDLVMRTGDISKQKSEIVNFKTYQCYEQSQTVLRHSSDFYKSLETSTVNSFINMDDNVINYTHINEYKKQEETICGITNISNEEILQENNINIEAVKLPGKDCLKLARNKKTFSCQHCTKMFVRKSSLNVHLAVHSKIRPYPCDLCNKSFVVERDLRSHKRIHSRWLTETLGIIIEVYSETFVRLIQNGYLVGAILRHYNVITADQLTYLTSIGDTGNPIDKVSHWLKLVNIHLNDDDKNHLLKGKISKALELLYELYLIFHGKDLVHFTAKQLETEKLREGNDRFKHQDDELLNEDDVKSLHETYDELIEQERKVLTQGSFIPDAKKTKKIVKDIKKKFDEIANI</sequence>
<keyword evidence="2" id="KW-0677">Repeat</keyword>